<evidence type="ECO:0000256" key="5">
    <source>
        <dbReference type="ARBA" id="ARBA00022764"/>
    </source>
</evidence>
<dbReference type="STRING" id="225849.swp_5104"/>
<dbReference type="KEGG" id="swp:swp_5104"/>
<dbReference type="Gene3D" id="2.30.30.760">
    <property type="match status" value="1"/>
</dbReference>
<dbReference type="InterPro" id="IPR039246">
    <property type="entry name" value="Flagellar_FlgA"/>
</dbReference>
<dbReference type="InterPro" id="IPR013974">
    <property type="entry name" value="SAF"/>
</dbReference>
<protein>
    <recommendedName>
        <fullName evidence="3 7">Flagella basal body P-ring formation protein FlgA</fullName>
    </recommendedName>
</protein>
<keyword evidence="5 7" id="KW-0574">Periplasm</keyword>
<feature type="signal peptide" evidence="7">
    <location>
        <begin position="1"/>
        <end position="31"/>
    </location>
</feature>
<dbReference type="NCBIfam" id="TIGR03170">
    <property type="entry name" value="flgA_cterm"/>
    <property type="match status" value="1"/>
</dbReference>
<reference evidence="9 10" key="1">
    <citation type="journal article" date="2008" name="PLoS ONE">
        <title>Environmental adaptation: genomic analysis of the piezotolerant and psychrotolerant deep-sea iron reducing bacterium Shewanella piezotolerans WP3.</title>
        <authorList>
            <person name="Wang F."/>
            <person name="Wang J."/>
            <person name="Jian H."/>
            <person name="Zhang B."/>
            <person name="Li S."/>
            <person name="Wang F."/>
            <person name="Zeng X."/>
            <person name="Gao L."/>
            <person name="Bartlett D.H."/>
            <person name="Yu J."/>
            <person name="Hu S."/>
            <person name="Xiao X."/>
        </authorList>
    </citation>
    <scope>NUCLEOTIDE SEQUENCE [LARGE SCALE GENOMIC DNA]</scope>
    <source>
        <strain evidence="10">WP3 / JCM 13877</strain>
    </source>
</reference>
<dbReference type="GO" id="GO:0044780">
    <property type="term" value="P:bacterial-type flagellum assembly"/>
    <property type="evidence" value="ECO:0007669"/>
    <property type="project" value="InterPro"/>
</dbReference>
<dbReference type="RefSeq" id="WP_020915045.1">
    <property type="nucleotide sequence ID" value="NC_011566.1"/>
</dbReference>
<dbReference type="eggNOG" id="COG1261">
    <property type="taxonomic scope" value="Bacteria"/>
</dbReference>
<evidence type="ECO:0000256" key="3">
    <source>
        <dbReference type="ARBA" id="ARBA00014754"/>
    </source>
</evidence>
<dbReference type="Gene3D" id="3.90.1210.10">
    <property type="entry name" value="Antifreeze-like/N-acetylneuraminic acid synthase C-terminal domain"/>
    <property type="match status" value="1"/>
</dbReference>
<dbReference type="OrthoDB" id="5729023at2"/>
<comment type="function">
    <text evidence="6 7">Involved in the assembly process of the P-ring formation. It may associate with FlgF on the rod constituting a structure essential for the P-ring assembly or may act as a modulator protein for the P-ring assembly.</text>
</comment>
<dbReference type="EMBL" id="CP000472">
    <property type="protein sequence ID" value="ACJ31719.1"/>
    <property type="molecule type" value="Genomic_DNA"/>
</dbReference>
<dbReference type="AlphaFoldDB" id="B8CVP3"/>
<evidence type="ECO:0000256" key="4">
    <source>
        <dbReference type="ARBA" id="ARBA00022729"/>
    </source>
</evidence>
<evidence type="ECO:0000313" key="10">
    <source>
        <dbReference type="Proteomes" id="UP000000753"/>
    </source>
</evidence>
<evidence type="ECO:0000313" key="9">
    <source>
        <dbReference type="EMBL" id="ACJ31719.1"/>
    </source>
</evidence>
<sequence length="248" mass="27465">MAYLYRVLRDGTCVSCFLLMFSCLLPQQVMAQETVSAQQQIERQLTQLLNKELDGWQLQAGLTKVDSVVKVRLPSGASKLKSCPTALIIESSGALPLGNVQRRVGCDSPRWNLYVRASVQVSARLPVANRILKRGEHISAADIEWQQVKLSVSDRDLVTELEQIIGQQVVRKLRRHRVIKAQQLGKPQWVNIGDKVIIEARSNGFYANMSGEALEAGGEGKAIRVRNLSSGKIISAYPIAKGRVATQF</sequence>
<dbReference type="PROSITE" id="PS51257">
    <property type="entry name" value="PROKAR_LIPOPROTEIN"/>
    <property type="match status" value="1"/>
</dbReference>
<dbReference type="HOGENOM" id="CLU_070510_1_1_6"/>
<accession>B8CVP3</accession>
<comment type="similarity">
    <text evidence="2 7">Belongs to the FlgA family.</text>
</comment>
<name>B8CVP3_SHEPW</name>
<evidence type="ECO:0000256" key="7">
    <source>
        <dbReference type="RuleBase" id="RU362063"/>
    </source>
</evidence>
<dbReference type="InterPro" id="IPR017585">
    <property type="entry name" value="SAF_FlgA"/>
</dbReference>
<dbReference type="SMART" id="SM00858">
    <property type="entry name" value="SAF"/>
    <property type="match status" value="1"/>
</dbReference>
<evidence type="ECO:0000256" key="1">
    <source>
        <dbReference type="ARBA" id="ARBA00004418"/>
    </source>
</evidence>
<comment type="subcellular location">
    <subcellularLocation>
        <location evidence="1 7">Periplasm</location>
    </subcellularLocation>
</comment>
<evidence type="ECO:0000256" key="2">
    <source>
        <dbReference type="ARBA" id="ARBA00010474"/>
    </source>
</evidence>
<feature type="chain" id="PRO_5005124003" description="Flagella basal body P-ring formation protein FlgA" evidence="7">
    <location>
        <begin position="32"/>
        <end position="248"/>
    </location>
</feature>
<dbReference type="PANTHER" id="PTHR36307:SF1">
    <property type="entry name" value="FLAGELLA BASAL BODY P-RING FORMATION PROTEIN FLGA"/>
    <property type="match status" value="1"/>
</dbReference>
<organism evidence="9 10">
    <name type="scientific">Shewanella piezotolerans (strain WP3 / JCM 13877)</name>
    <dbReference type="NCBI Taxonomy" id="225849"/>
    <lineage>
        <taxon>Bacteria</taxon>
        <taxon>Pseudomonadati</taxon>
        <taxon>Pseudomonadota</taxon>
        <taxon>Gammaproteobacteria</taxon>
        <taxon>Alteromonadales</taxon>
        <taxon>Shewanellaceae</taxon>
        <taxon>Shewanella</taxon>
    </lineage>
</organism>
<evidence type="ECO:0000256" key="6">
    <source>
        <dbReference type="ARBA" id="ARBA00025643"/>
    </source>
</evidence>
<feature type="domain" description="SAF" evidence="8">
    <location>
        <begin position="123"/>
        <end position="185"/>
    </location>
</feature>
<dbReference type="Pfam" id="PF13144">
    <property type="entry name" value="ChapFlgA"/>
    <property type="match status" value="1"/>
</dbReference>
<dbReference type="GO" id="GO:0042597">
    <property type="term" value="C:periplasmic space"/>
    <property type="evidence" value="ECO:0007669"/>
    <property type="project" value="UniProtKB-SubCell"/>
</dbReference>
<evidence type="ECO:0000259" key="8">
    <source>
        <dbReference type="SMART" id="SM00858"/>
    </source>
</evidence>
<gene>
    <name evidence="9" type="ordered locus">swp_5104</name>
</gene>
<dbReference type="CDD" id="cd11614">
    <property type="entry name" value="SAF_CpaB_FlgA_like"/>
    <property type="match status" value="1"/>
</dbReference>
<keyword evidence="7" id="KW-1005">Bacterial flagellum biogenesis</keyword>
<dbReference type="PANTHER" id="PTHR36307">
    <property type="entry name" value="FLAGELLA BASAL BODY P-RING FORMATION PROTEIN FLGA"/>
    <property type="match status" value="1"/>
</dbReference>
<dbReference type="Proteomes" id="UP000000753">
    <property type="component" value="Chromosome"/>
</dbReference>
<dbReference type="PROSITE" id="PS50890">
    <property type="entry name" value="PUA"/>
    <property type="match status" value="1"/>
</dbReference>
<proteinExistence type="inferred from homology"/>
<keyword evidence="4 7" id="KW-0732">Signal</keyword>
<keyword evidence="10" id="KW-1185">Reference proteome</keyword>